<reference evidence="3" key="1">
    <citation type="journal article" date="2014" name="Proc. Natl. Acad. Sci. U.S.A.">
        <title>Extensive sampling of basidiomycete genomes demonstrates inadequacy of the white-rot/brown-rot paradigm for wood decay fungi.</title>
        <authorList>
            <person name="Riley R."/>
            <person name="Salamov A.A."/>
            <person name="Brown D.W."/>
            <person name="Nagy L.G."/>
            <person name="Floudas D."/>
            <person name="Held B.W."/>
            <person name="Levasseur A."/>
            <person name="Lombard V."/>
            <person name="Morin E."/>
            <person name="Otillar R."/>
            <person name="Lindquist E.A."/>
            <person name="Sun H."/>
            <person name="LaButti K.M."/>
            <person name="Schmutz J."/>
            <person name="Jabbour D."/>
            <person name="Luo H."/>
            <person name="Baker S.E."/>
            <person name="Pisabarro A.G."/>
            <person name="Walton J.D."/>
            <person name="Blanchette R.A."/>
            <person name="Henrissat B."/>
            <person name="Martin F."/>
            <person name="Cullen D."/>
            <person name="Hibbett D.S."/>
            <person name="Grigoriev I.V."/>
        </authorList>
    </citation>
    <scope>NUCLEOTIDE SEQUENCE [LARGE SCALE GENOMIC DNA]</scope>
    <source>
        <strain evidence="3">CBS 339.88</strain>
    </source>
</reference>
<dbReference type="HOGENOM" id="CLU_1540190_0_0_1"/>
<protein>
    <submittedName>
        <fullName evidence="2">Uncharacterized protein</fullName>
    </submittedName>
</protein>
<dbReference type="AlphaFoldDB" id="A0A067TEW4"/>
<dbReference type="EMBL" id="KL142374">
    <property type="protein sequence ID" value="KDR78424.1"/>
    <property type="molecule type" value="Genomic_DNA"/>
</dbReference>
<proteinExistence type="predicted"/>
<dbReference type="Proteomes" id="UP000027222">
    <property type="component" value="Unassembled WGS sequence"/>
</dbReference>
<evidence type="ECO:0000256" key="1">
    <source>
        <dbReference type="SAM" id="MobiDB-lite"/>
    </source>
</evidence>
<feature type="region of interest" description="Disordered" evidence="1">
    <location>
        <begin position="133"/>
        <end position="152"/>
    </location>
</feature>
<keyword evidence="3" id="KW-1185">Reference proteome</keyword>
<gene>
    <name evidence="2" type="ORF">GALMADRAFT_1249426</name>
</gene>
<accession>A0A067TEW4</accession>
<sequence length="174" mass="19051">MAGHTWTLSFKTGTDVTVLEVQYDVLVPGRLHSPQTSPSLSVFLFSFPLNTASHHISLTPSPSRSHPLDVQKLTKQPHTSAFRSWTRSSSAHTLLPRLIPSASRGPRPSTQNIICVQGASHRRMFGAIAVTKSKTNTPHKRTSSHRACSPSGVKRPLLAPIQHQHPLLHRALSA</sequence>
<evidence type="ECO:0000313" key="2">
    <source>
        <dbReference type="EMBL" id="KDR78424.1"/>
    </source>
</evidence>
<evidence type="ECO:0000313" key="3">
    <source>
        <dbReference type="Proteomes" id="UP000027222"/>
    </source>
</evidence>
<name>A0A067TEW4_GALM3</name>
<organism evidence="2 3">
    <name type="scientific">Galerina marginata (strain CBS 339.88)</name>
    <dbReference type="NCBI Taxonomy" id="685588"/>
    <lineage>
        <taxon>Eukaryota</taxon>
        <taxon>Fungi</taxon>
        <taxon>Dikarya</taxon>
        <taxon>Basidiomycota</taxon>
        <taxon>Agaricomycotina</taxon>
        <taxon>Agaricomycetes</taxon>
        <taxon>Agaricomycetidae</taxon>
        <taxon>Agaricales</taxon>
        <taxon>Agaricineae</taxon>
        <taxon>Strophariaceae</taxon>
        <taxon>Galerina</taxon>
    </lineage>
</organism>